<sequence length="1089" mass="118186">MKFGFFRVCSRSLLLAIEALAVIVGLLVLLAGIGMWRLTSGPLDIGFARDYVEEALKENEAGYSADIQGASLSWPQINGPLVLSLRGVDLLQNEISFLKVAALDLGVAVRPLFLGHVRPVTIRLQEPSMRIFRSADNKFELSLDGETRATHMQGEDSALETVIAALSREDKDRRKWGPLALLREFEIADARMVVEDHILGVTWYISPLDLSFARDREGLAITSTLELPGGANRSSVIVADAIYNPKMSDLVLNLHLQDIDPRALAQKIDALAWFREQSIVVNGDLTLIADPQGKLRRVGMNLTSQDGALNLPDLYDVPLGYNEVALKAEYDHEKGVFALENLSLTINDLQVNATTKAEISKDHMLVPLMITVPSLPMDTLSGLWPSAFDDVSAKSWLTERLSAGRLYNGLVTLDIEANRVTGEAGKESTWDVSARNLTADAKMENMTVDYNKPMLPVTGAAATGRVENDRLVIDIESGKIDDLDIGKGQVVITELTSDKIGQANIVASMKGPARSVLRYLQKEPIAFDAEKAGIRVESVKGDAALDVDVSFPTLKDLPAEQVEVKAQATANNLLLPGFIKGLDVTGDKINVQVADGIVKIKGPAQLQGRPASVDFDAYLESAGKPYVFQARTRLVADYDLRRHFGAGLEDWLAGDPTINVVYTERKDGQADINVKGQVDDVKLLVKPFKFEKDIGIAGTAEANVVLQNGELKEVKDLTIATPDLKVENGRLLFETVQGVSELRRGRLTRARLGETDVVLDFEQVPGGPLKFKASGAFFDARPFIGKNGEAGEDAPYTGPAVIASANVERMRTHPARVVEKVKLYLDMNNKGDINQFEMDAIAGQGPLLLRFRPATGGGKMIIHVEAQDAGAVLRAFDVYENVQGGQMKIYGEQVPEQNTRRRLLRGSGEITNFRVVKAPVLAQLVGTLSLTGIPELLSGQGISFSRLQGDFDWVVSRSGDVYYMRNGRTSGSSIGLTFEGKVDKRENVMDVGGTVVPVTFVNDFISNIPLIGDLLTGGEGALIAATYSIKGPAKNPTVTVNPLAALTPGILRRIFFEEEKADRAPDAMGPPAPKAIVSPPSGEPGQLNR</sequence>
<evidence type="ECO:0000256" key="2">
    <source>
        <dbReference type="SAM" id="Phobius"/>
    </source>
</evidence>
<dbReference type="Pfam" id="PF13116">
    <property type="entry name" value="YhdP"/>
    <property type="match status" value="1"/>
</dbReference>
<dbReference type="AlphaFoldDB" id="A0A7T5R3P6"/>
<evidence type="ECO:0000259" key="3">
    <source>
        <dbReference type="Pfam" id="PF13116"/>
    </source>
</evidence>
<feature type="region of interest" description="Disordered" evidence="1">
    <location>
        <begin position="1061"/>
        <end position="1089"/>
    </location>
</feature>
<accession>A0A7T5R3P6</accession>
<evidence type="ECO:0000313" key="5">
    <source>
        <dbReference type="Proteomes" id="UP000595362"/>
    </source>
</evidence>
<keyword evidence="2" id="KW-0472">Membrane</keyword>
<feature type="transmembrane region" description="Helical" evidence="2">
    <location>
        <begin position="12"/>
        <end position="36"/>
    </location>
</feature>
<keyword evidence="2" id="KW-0812">Transmembrane</keyword>
<evidence type="ECO:0000313" key="4">
    <source>
        <dbReference type="EMBL" id="QQG36881.1"/>
    </source>
</evidence>
<evidence type="ECO:0000256" key="1">
    <source>
        <dbReference type="SAM" id="MobiDB-lite"/>
    </source>
</evidence>
<dbReference type="InterPro" id="IPR025263">
    <property type="entry name" value="YhdP_central"/>
</dbReference>
<organism evidence="4 5">
    <name type="scientific">Micavibrio aeruginosavorus</name>
    <dbReference type="NCBI Taxonomy" id="349221"/>
    <lineage>
        <taxon>Bacteria</taxon>
        <taxon>Pseudomonadati</taxon>
        <taxon>Bdellovibrionota</taxon>
        <taxon>Bdellovibrionia</taxon>
        <taxon>Bdellovibrionales</taxon>
        <taxon>Pseudobdellovibrionaceae</taxon>
        <taxon>Micavibrio</taxon>
    </lineage>
</organism>
<proteinExistence type="predicted"/>
<dbReference type="Proteomes" id="UP000595362">
    <property type="component" value="Chromosome"/>
</dbReference>
<name>A0A7T5R3P6_9BACT</name>
<gene>
    <name evidence="4" type="ORF">HYS17_03665</name>
</gene>
<feature type="domain" description="YhdP central" evidence="3">
    <location>
        <begin position="294"/>
        <end position="682"/>
    </location>
</feature>
<keyword evidence="2" id="KW-1133">Transmembrane helix</keyword>
<protein>
    <submittedName>
        <fullName evidence="4">AsmA-like C-terminal domain-containing protein</fullName>
    </submittedName>
</protein>
<dbReference type="EMBL" id="CP066681">
    <property type="protein sequence ID" value="QQG36881.1"/>
    <property type="molecule type" value="Genomic_DNA"/>
</dbReference>
<reference evidence="4 5" key="1">
    <citation type="submission" date="2020-07" db="EMBL/GenBank/DDBJ databases">
        <title>Huge and variable diversity of episymbiotic CPR bacteria and DPANN archaea in groundwater ecosystems.</title>
        <authorList>
            <person name="He C.Y."/>
            <person name="Keren R."/>
            <person name="Whittaker M."/>
            <person name="Farag I.F."/>
            <person name="Doudna J."/>
            <person name="Cate J.H.D."/>
            <person name="Banfield J.F."/>
        </authorList>
    </citation>
    <scope>NUCLEOTIDE SEQUENCE [LARGE SCALE GENOMIC DNA]</scope>
    <source>
        <strain evidence="4">NC_groundwater_70_Ag_B-0.1um_54_66</strain>
    </source>
</reference>